<proteinExistence type="predicted"/>
<protein>
    <submittedName>
        <fullName evidence="1">Uncharacterized protein</fullName>
    </submittedName>
</protein>
<sequence>MGATCLTLSMFIFCGEVLTGEVLLAKLVILVLGDEKFQKTHGKGKGSSLTC</sequence>
<evidence type="ECO:0000313" key="1">
    <source>
        <dbReference type="EMBL" id="SFJ14936.1"/>
    </source>
</evidence>
<gene>
    <name evidence="1" type="ORF">SAMN05216429_10144</name>
</gene>
<name>A0A1I3P1M0_9GAMM</name>
<organism evidence="1 2">
    <name type="scientific">Marinobacter persicus</name>
    <dbReference type="NCBI Taxonomy" id="930118"/>
    <lineage>
        <taxon>Bacteria</taxon>
        <taxon>Pseudomonadati</taxon>
        <taxon>Pseudomonadota</taxon>
        <taxon>Gammaproteobacteria</taxon>
        <taxon>Pseudomonadales</taxon>
        <taxon>Marinobacteraceae</taxon>
        <taxon>Marinobacter</taxon>
    </lineage>
</organism>
<reference evidence="1 2" key="1">
    <citation type="submission" date="2016-10" db="EMBL/GenBank/DDBJ databases">
        <authorList>
            <person name="de Groot N.N."/>
        </authorList>
    </citation>
    <scope>NUCLEOTIDE SEQUENCE [LARGE SCALE GENOMIC DNA]</scope>
    <source>
        <strain evidence="1 2">IBRC-M 10445</strain>
    </source>
</reference>
<accession>A0A1I3P1M0</accession>
<evidence type="ECO:0000313" key="2">
    <source>
        <dbReference type="Proteomes" id="UP000199445"/>
    </source>
</evidence>
<dbReference type="AlphaFoldDB" id="A0A1I3P1M0"/>
<dbReference type="EMBL" id="FOSC01000001">
    <property type="protein sequence ID" value="SFJ14936.1"/>
    <property type="molecule type" value="Genomic_DNA"/>
</dbReference>
<dbReference type="Proteomes" id="UP000199445">
    <property type="component" value="Unassembled WGS sequence"/>
</dbReference>
<keyword evidence="2" id="KW-1185">Reference proteome</keyword>